<evidence type="ECO:0000313" key="1">
    <source>
        <dbReference type="EMBL" id="KAK9780255.1"/>
    </source>
</evidence>
<organism evidence="1 2">
    <name type="scientific">Seiridium cardinale</name>
    <dbReference type="NCBI Taxonomy" id="138064"/>
    <lineage>
        <taxon>Eukaryota</taxon>
        <taxon>Fungi</taxon>
        <taxon>Dikarya</taxon>
        <taxon>Ascomycota</taxon>
        <taxon>Pezizomycotina</taxon>
        <taxon>Sordariomycetes</taxon>
        <taxon>Xylariomycetidae</taxon>
        <taxon>Amphisphaeriales</taxon>
        <taxon>Sporocadaceae</taxon>
        <taxon>Seiridium</taxon>
    </lineage>
</organism>
<reference evidence="1 2" key="1">
    <citation type="submission" date="2024-02" db="EMBL/GenBank/DDBJ databases">
        <title>First draft genome assembly of two strains of Seiridium cardinale.</title>
        <authorList>
            <person name="Emiliani G."/>
            <person name="Scali E."/>
        </authorList>
    </citation>
    <scope>NUCLEOTIDE SEQUENCE [LARGE SCALE GENOMIC DNA]</scope>
    <source>
        <strain evidence="1 2">BM-138-000479</strain>
    </source>
</reference>
<dbReference type="EMBL" id="JARVKM010000007">
    <property type="protein sequence ID" value="KAK9780255.1"/>
    <property type="molecule type" value="Genomic_DNA"/>
</dbReference>
<gene>
    <name evidence="1" type="ORF">SCAR479_02892</name>
</gene>
<accession>A0ABR2Y2F0</accession>
<keyword evidence="2" id="KW-1185">Reference proteome</keyword>
<protein>
    <submittedName>
        <fullName evidence="1">Uncharacterized protein</fullName>
    </submittedName>
</protein>
<comment type="caution">
    <text evidence="1">The sequence shown here is derived from an EMBL/GenBank/DDBJ whole genome shotgun (WGS) entry which is preliminary data.</text>
</comment>
<name>A0ABR2Y2F0_9PEZI</name>
<sequence>MAEFSRGRLSSEFSYIETQIFKAVDPDTHKIAGFSCWTLATGNEVDPTPTGKIVRQMPPSMNKEFIVTVGSEIEQPQSHMEGEKHYCNLVQDQFVRLRA</sequence>
<evidence type="ECO:0000313" key="2">
    <source>
        <dbReference type="Proteomes" id="UP001465668"/>
    </source>
</evidence>
<dbReference type="Proteomes" id="UP001465668">
    <property type="component" value="Unassembled WGS sequence"/>
</dbReference>
<proteinExistence type="predicted"/>